<dbReference type="GO" id="GO:0016491">
    <property type="term" value="F:oxidoreductase activity"/>
    <property type="evidence" value="ECO:0007669"/>
    <property type="project" value="UniProtKB-KW"/>
</dbReference>
<organism evidence="4 5">
    <name type="scientific">Symplocastrum torsivum CPER-KK1</name>
    <dbReference type="NCBI Taxonomy" id="450513"/>
    <lineage>
        <taxon>Bacteria</taxon>
        <taxon>Bacillati</taxon>
        <taxon>Cyanobacteriota</taxon>
        <taxon>Cyanophyceae</taxon>
        <taxon>Oscillatoriophycideae</taxon>
        <taxon>Oscillatoriales</taxon>
        <taxon>Microcoleaceae</taxon>
        <taxon>Symplocastrum</taxon>
    </lineage>
</organism>
<dbReference type="Pfam" id="PF01266">
    <property type="entry name" value="DAO"/>
    <property type="match status" value="1"/>
</dbReference>
<reference evidence="4" key="1">
    <citation type="submission" date="2021-05" db="EMBL/GenBank/DDBJ databases">
        <authorList>
            <person name="Pietrasiak N."/>
            <person name="Ward R."/>
            <person name="Stajich J.E."/>
            <person name="Kurbessoian T."/>
        </authorList>
    </citation>
    <scope>NUCLEOTIDE SEQUENCE</scope>
    <source>
        <strain evidence="4">CPER-KK1</strain>
    </source>
</reference>
<evidence type="ECO:0000256" key="1">
    <source>
        <dbReference type="ARBA" id="ARBA00023002"/>
    </source>
</evidence>
<dbReference type="PANTHER" id="PTHR13847">
    <property type="entry name" value="SARCOSINE DEHYDROGENASE-RELATED"/>
    <property type="match status" value="1"/>
</dbReference>
<evidence type="ECO:0000259" key="3">
    <source>
        <dbReference type="Pfam" id="PF01266"/>
    </source>
</evidence>
<accession>A0A951PLW7</accession>
<dbReference type="AlphaFoldDB" id="A0A951PLW7"/>
<dbReference type="GO" id="GO:0005737">
    <property type="term" value="C:cytoplasm"/>
    <property type="evidence" value="ECO:0007669"/>
    <property type="project" value="TreeGrafter"/>
</dbReference>
<keyword evidence="1" id="KW-0560">Oxidoreductase</keyword>
<evidence type="ECO:0000313" key="5">
    <source>
        <dbReference type="Proteomes" id="UP000753908"/>
    </source>
</evidence>
<dbReference type="InterPro" id="IPR006076">
    <property type="entry name" value="FAD-dep_OxRdtase"/>
</dbReference>
<protein>
    <submittedName>
        <fullName evidence="4">FAD-binding oxidoreductase</fullName>
    </submittedName>
</protein>
<keyword evidence="2" id="KW-0472">Membrane</keyword>
<evidence type="ECO:0000313" key="4">
    <source>
        <dbReference type="EMBL" id="MBW4545977.1"/>
    </source>
</evidence>
<keyword evidence="2" id="KW-1133">Transmembrane helix</keyword>
<gene>
    <name evidence="4" type="ORF">KME25_16245</name>
</gene>
<dbReference type="SUPFAM" id="SSF51905">
    <property type="entry name" value="FAD/NAD(P)-binding domain"/>
    <property type="match status" value="1"/>
</dbReference>
<feature type="transmembrane region" description="Helical" evidence="2">
    <location>
        <begin position="6"/>
        <end position="32"/>
    </location>
</feature>
<comment type="caution">
    <text evidence="4">The sequence shown here is derived from an EMBL/GenBank/DDBJ whole genome shotgun (WGS) entry which is preliminary data.</text>
</comment>
<sequence>MKIYDWIVVGGGITGAALAYELAIAGFSVLILEQHATLQGATRYGYGGLAYWSGVSDLTRILCQEGIERHRHLSEELETDTQFRELDLLLTIEKKSNPQAVADNYSRFAIPPTLLSVEDACELEPLLNPNAIAGALTVRHGHIRPSKLAEGYRQAFHRAGGEVQITQVVELLREGNQIKGVKTKESTYHAAKTVVCAGGLSRALLKAVGIQVPVYFTHAELIETPPVDIQLHTLVMPAHTKRFDLEEKASRTDVDPLWDEPGHEPLPPILDAGVIQFLDGSLRIGQISRVLTDPNAQVDQATSEALIRSQIGTILPTLENLPGTWHHCLVAFSNNRLPVVGAISNIEGAYVFSGFTNPLVFVPPLAKRFASWATGQEDAIIAQLSPTS</sequence>
<dbReference type="Gene3D" id="3.50.50.60">
    <property type="entry name" value="FAD/NAD(P)-binding domain"/>
    <property type="match status" value="1"/>
</dbReference>
<proteinExistence type="predicted"/>
<dbReference type="EMBL" id="JAHHIF010000020">
    <property type="protein sequence ID" value="MBW4545977.1"/>
    <property type="molecule type" value="Genomic_DNA"/>
</dbReference>
<evidence type="ECO:0000256" key="2">
    <source>
        <dbReference type="SAM" id="Phobius"/>
    </source>
</evidence>
<reference evidence="4" key="2">
    <citation type="journal article" date="2022" name="Microbiol. Resour. Announc.">
        <title>Metagenome Sequencing to Explore Phylogenomics of Terrestrial Cyanobacteria.</title>
        <authorList>
            <person name="Ward R.D."/>
            <person name="Stajich J.E."/>
            <person name="Johansen J.R."/>
            <person name="Huntemann M."/>
            <person name="Clum A."/>
            <person name="Foster B."/>
            <person name="Foster B."/>
            <person name="Roux S."/>
            <person name="Palaniappan K."/>
            <person name="Varghese N."/>
            <person name="Mukherjee S."/>
            <person name="Reddy T.B.K."/>
            <person name="Daum C."/>
            <person name="Copeland A."/>
            <person name="Chen I.A."/>
            <person name="Ivanova N.N."/>
            <person name="Kyrpides N.C."/>
            <person name="Shapiro N."/>
            <person name="Eloe-Fadrosh E.A."/>
            <person name="Pietrasiak N."/>
        </authorList>
    </citation>
    <scope>NUCLEOTIDE SEQUENCE</scope>
    <source>
        <strain evidence="4">CPER-KK1</strain>
    </source>
</reference>
<feature type="domain" description="FAD dependent oxidoreductase" evidence="3">
    <location>
        <begin position="5"/>
        <end position="372"/>
    </location>
</feature>
<dbReference type="Gene3D" id="3.30.9.10">
    <property type="entry name" value="D-Amino Acid Oxidase, subunit A, domain 2"/>
    <property type="match status" value="1"/>
</dbReference>
<name>A0A951PLW7_9CYAN</name>
<dbReference type="InterPro" id="IPR036188">
    <property type="entry name" value="FAD/NAD-bd_sf"/>
</dbReference>
<keyword evidence="2" id="KW-0812">Transmembrane</keyword>
<dbReference type="Proteomes" id="UP000753908">
    <property type="component" value="Unassembled WGS sequence"/>
</dbReference>
<dbReference type="PANTHER" id="PTHR13847:SF287">
    <property type="entry name" value="FAD-DEPENDENT OXIDOREDUCTASE DOMAIN-CONTAINING PROTEIN 1"/>
    <property type="match status" value="1"/>
</dbReference>